<dbReference type="Pfam" id="PF12697">
    <property type="entry name" value="Abhydrolase_6"/>
    <property type="match status" value="1"/>
</dbReference>
<reference evidence="3" key="1">
    <citation type="submission" date="2016-11" db="EMBL/GenBank/DDBJ databases">
        <authorList>
            <person name="Shukria A."/>
            <person name="Stevens D.C."/>
        </authorList>
    </citation>
    <scope>NUCLEOTIDE SEQUENCE [LARGE SCALE GENOMIC DNA]</scope>
    <source>
        <strain evidence="3">Cbfe23</strain>
    </source>
</reference>
<dbReference type="Proteomes" id="UP000182229">
    <property type="component" value="Unassembled WGS sequence"/>
</dbReference>
<evidence type="ECO:0000259" key="1">
    <source>
        <dbReference type="Pfam" id="PF12697"/>
    </source>
</evidence>
<dbReference type="EMBL" id="MPIN01000004">
    <property type="protein sequence ID" value="OJH39385.1"/>
    <property type="molecule type" value="Genomic_DNA"/>
</dbReference>
<proteinExistence type="predicted"/>
<reference evidence="2 3" key="2">
    <citation type="submission" date="2016-12" db="EMBL/GenBank/DDBJ databases">
        <title>Draft Genome Sequence of Cystobacter ferrugineus Strain Cbfe23.</title>
        <authorList>
            <person name="Akbar S."/>
            <person name="Dowd S.E."/>
            <person name="Stevens D.C."/>
        </authorList>
    </citation>
    <scope>NUCLEOTIDE SEQUENCE [LARGE SCALE GENOMIC DNA]</scope>
    <source>
        <strain evidence="2 3">Cbfe23</strain>
    </source>
</reference>
<protein>
    <recommendedName>
        <fullName evidence="1">AB hydrolase-1 domain-containing protein</fullName>
    </recommendedName>
</protein>
<dbReference type="STRING" id="83449.BON30_17905"/>
<dbReference type="InterPro" id="IPR000073">
    <property type="entry name" value="AB_hydrolase_1"/>
</dbReference>
<dbReference type="AlphaFoldDB" id="A0A1L9BAX4"/>
<dbReference type="Gene3D" id="3.40.50.1820">
    <property type="entry name" value="alpha/beta hydrolase"/>
    <property type="match status" value="1"/>
</dbReference>
<organism evidence="2 3">
    <name type="scientific">Cystobacter ferrugineus</name>
    <dbReference type="NCBI Taxonomy" id="83449"/>
    <lineage>
        <taxon>Bacteria</taxon>
        <taxon>Pseudomonadati</taxon>
        <taxon>Myxococcota</taxon>
        <taxon>Myxococcia</taxon>
        <taxon>Myxococcales</taxon>
        <taxon>Cystobacterineae</taxon>
        <taxon>Archangiaceae</taxon>
        <taxon>Cystobacter</taxon>
    </lineage>
</organism>
<gene>
    <name evidence="2" type="ORF">BON30_17905</name>
</gene>
<evidence type="ECO:0000313" key="2">
    <source>
        <dbReference type="EMBL" id="OJH39385.1"/>
    </source>
</evidence>
<dbReference type="SUPFAM" id="SSF53474">
    <property type="entry name" value="alpha/beta-Hydrolases"/>
    <property type="match status" value="1"/>
</dbReference>
<sequence length="302" mass="33324">MLKAPTMMNPSFKTQAGQSAFTTVYDRALERWPIPVERLFVPTRFGRTHVLVSGPREAPPFFLLHGMTGSSTMWAPNIAALARTHRVYMPELPGDFGWSEVGQPMKSRDDCAAWLGEVMDGLKVESSVVGGQSLGGWLSLNFALKVPARVKALVMIAPAGSFAEVGLQFILHAVPCMIFPYRFVFEWSERWMCAPGNIAPRESSELFAAGMRHFRSQVRVRPGPFPEGELRGLLVPTLLLVGDKEVITNGPALVERARQLIPHVQAELVPHAGHLLSGEKPEHVNARVVRFLEDLARPSQAA</sequence>
<feature type="domain" description="AB hydrolase-1" evidence="1">
    <location>
        <begin position="62"/>
        <end position="282"/>
    </location>
</feature>
<evidence type="ECO:0000313" key="3">
    <source>
        <dbReference type="Proteomes" id="UP000182229"/>
    </source>
</evidence>
<comment type="caution">
    <text evidence="2">The sequence shown here is derived from an EMBL/GenBank/DDBJ whole genome shotgun (WGS) entry which is preliminary data.</text>
</comment>
<dbReference type="PANTHER" id="PTHR46438:SF11">
    <property type="entry name" value="LIPASE-RELATED"/>
    <property type="match status" value="1"/>
</dbReference>
<keyword evidence="3" id="KW-1185">Reference proteome</keyword>
<accession>A0A1L9BAX4</accession>
<dbReference type="InterPro" id="IPR029058">
    <property type="entry name" value="AB_hydrolase_fold"/>
</dbReference>
<name>A0A1L9BAX4_9BACT</name>
<dbReference type="PANTHER" id="PTHR46438">
    <property type="entry name" value="ALPHA/BETA-HYDROLASES SUPERFAMILY PROTEIN"/>
    <property type="match status" value="1"/>
</dbReference>